<reference evidence="2" key="1">
    <citation type="submission" date="2024-05" db="EMBL/GenBank/DDBJ databases">
        <authorList>
            <person name="Luo Y.-C."/>
            <person name="Nicholds J."/>
            <person name="Mortimer T."/>
            <person name="Maboni G."/>
        </authorList>
    </citation>
    <scope>NUCLEOTIDE SEQUENCE</scope>
    <source>
        <strain evidence="2">144863</strain>
    </source>
</reference>
<proteinExistence type="predicted"/>
<feature type="region of interest" description="Disordered" evidence="1">
    <location>
        <begin position="655"/>
        <end position="685"/>
    </location>
</feature>
<dbReference type="AlphaFoldDB" id="A0AB39ERH1"/>
<organism evidence="2">
    <name type="scientific">Castellaniella ginsengisoli</name>
    <dbReference type="NCBI Taxonomy" id="546114"/>
    <lineage>
        <taxon>Bacteria</taxon>
        <taxon>Pseudomonadati</taxon>
        <taxon>Pseudomonadota</taxon>
        <taxon>Betaproteobacteria</taxon>
        <taxon>Burkholderiales</taxon>
        <taxon>Alcaligenaceae</taxon>
        <taxon>Castellaniella</taxon>
    </lineage>
</organism>
<dbReference type="RefSeq" id="WP_368655610.1">
    <property type="nucleotide sequence ID" value="NZ_CP158262.1"/>
</dbReference>
<dbReference type="Pfam" id="PF13589">
    <property type="entry name" value="HATPase_c_3"/>
    <property type="match status" value="1"/>
</dbReference>
<evidence type="ECO:0000256" key="1">
    <source>
        <dbReference type="SAM" id="MobiDB-lite"/>
    </source>
</evidence>
<accession>A0AB39ERH1</accession>
<sequence>MAAEQYPVEVQSDFLEKITRARPIPALAELIWNAFDADATIVDVSFEYNDLGSLDAIVVKDNGAGIARTDAPGFFRFLGGSWKKSKSQTVSGRFLHGQEGRGRFKAFALGNAAEWAVVYCRDGKCWSYTISMTALDIRHVNVSDEVQVNGDAQSGVTLTIREPTKEFRTFTSDEGRQELTEIFALYLADYEEKTEILLDGRSINPASAIAGRKNFNLDDIEIDGKEHWVRLHVVEWKAAGNRTLYLCNQQRFPLLQVDRRFHIGNFTFSGYLYSPYFDLAQKEGTVDLAEMQTAVVDAITQAQQTIKDYFRTRAAEQARTVVEEWKSEEVYPFAGDPVTAVEKVERQVFDIVAVNVARHLPDFSTTQSKNKAFQLRMLRQAIERSPEDLQVILDEVLRLPKRQQQELAQLLRDTTLSSIIGAAKVVSDRLKFLNGLEAVLFDPEPKKRLKERSQLHRIIAQNCWLFGEEFGLSVDDQSLTKVLVEHKKMLDPKIMIDEPVKHISQTRGIVDLMLSRATKQHRANRLSHLVVELKAPKVPIGSDEVTQIQGYAFSVMADPRFSKVGVTWAFWVISDELQPYTEHLVKDETGLILEKPNVNIYAKTWAQVLDENRSRLKFFQDHLDVQVDRDASLKYLQQRYSDYLEGVFEIEESDAESEVDAVPESNAHTSLRSALRRSDSVSITD</sequence>
<dbReference type="InterPro" id="IPR036890">
    <property type="entry name" value="HATPase_C_sf"/>
</dbReference>
<dbReference type="SUPFAM" id="SSF55874">
    <property type="entry name" value="ATPase domain of HSP90 chaperone/DNA topoisomerase II/histidine kinase"/>
    <property type="match status" value="1"/>
</dbReference>
<dbReference type="EMBL" id="CP158262">
    <property type="protein sequence ID" value="XDJ69972.1"/>
    <property type="molecule type" value="Genomic_DNA"/>
</dbReference>
<keyword evidence="2" id="KW-0067">ATP-binding</keyword>
<dbReference type="GO" id="GO:0005524">
    <property type="term" value="F:ATP binding"/>
    <property type="evidence" value="ECO:0007669"/>
    <property type="project" value="UniProtKB-KW"/>
</dbReference>
<dbReference type="Gene3D" id="3.30.565.10">
    <property type="entry name" value="Histidine kinase-like ATPase, C-terminal domain"/>
    <property type="match status" value="1"/>
</dbReference>
<evidence type="ECO:0000313" key="2">
    <source>
        <dbReference type="EMBL" id="XDJ69972.1"/>
    </source>
</evidence>
<keyword evidence="2" id="KW-0547">Nucleotide-binding</keyword>
<name>A0AB39ERH1_9BURK</name>
<gene>
    <name evidence="2" type="ORF">ABRY94_04030</name>
</gene>
<protein>
    <submittedName>
        <fullName evidence="2">ATP-binding protein</fullName>
    </submittedName>
</protein>